<evidence type="ECO:0000313" key="2">
    <source>
        <dbReference type="EMBL" id="KAI6650969.1"/>
    </source>
</evidence>
<sequence length="213" mass="24258">MNAIADTPINSAHVHWRLAESKLYTGQQKQSLCEFNTVIELLERAKLHSQDGQSICCINKQIEFHKRRIHLLASFHTNAEIDDNNSLNEDGFELLKGVVKEIGEDSMQVIKEFEPMLAAVTVEDKILEANIVDKPNIDLVEIKINPEIRTDTIQTNIQLSNNSLGIEDQLKLYLARIAELESENRALSESLQKERTEKCLLMTSIKDLTQFNN</sequence>
<keyword evidence="3" id="KW-1185">Reference proteome</keyword>
<evidence type="ECO:0000256" key="1">
    <source>
        <dbReference type="SAM" id="Coils"/>
    </source>
</evidence>
<feature type="coiled-coil region" evidence="1">
    <location>
        <begin position="170"/>
        <end position="197"/>
    </location>
</feature>
<dbReference type="AlphaFoldDB" id="A0AAV7JQ46"/>
<accession>A0AAV7JQ46</accession>
<dbReference type="Gene3D" id="1.20.58.80">
    <property type="entry name" value="Phosphotransferase system, lactose/cellobiose-type IIA subunit"/>
    <property type="match status" value="1"/>
</dbReference>
<dbReference type="EMBL" id="JAKMXF010000309">
    <property type="protein sequence ID" value="KAI6650969.1"/>
    <property type="molecule type" value="Genomic_DNA"/>
</dbReference>
<gene>
    <name evidence="2" type="ORF">LOD99_5808</name>
</gene>
<evidence type="ECO:0000313" key="3">
    <source>
        <dbReference type="Proteomes" id="UP001165289"/>
    </source>
</evidence>
<name>A0AAV7JQ46_9METZ</name>
<dbReference type="Proteomes" id="UP001165289">
    <property type="component" value="Unassembled WGS sequence"/>
</dbReference>
<organism evidence="2 3">
    <name type="scientific">Oopsacas minuta</name>
    <dbReference type="NCBI Taxonomy" id="111878"/>
    <lineage>
        <taxon>Eukaryota</taxon>
        <taxon>Metazoa</taxon>
        <taxon>Porifera</taxon>
        <taxon>Hexactinellida</taxon>
        <taxon>Hexasterophora</taxon>
        <taxon>Lyssacinosida</taxon>
        <taxon>Leucopsacidae</taxon>
        <taxon>Oopsacas</taxon>
    </lineage>
</organism>
<protein>
    <submittedName>
        <fullName evidence="2">Uncharacterized protein</fullName>
    </submittedName>
</protein>
<keyword evidence="1" id="KW-0175">Coiled coil</keyword>
<proteinExistence type="predicted"/>
<comment type="caution">
    <text evidence="2">The sequence shown here is derived from an EMBL/GenBank/DDBJ whole genome shotgun (WGS) entry which is preliminary data.</text>
</comment>
<reference evidence="2 3" key="1">
    <citation type="journal article" date="2023" name="BMC Biol.">
        <title>The compact genome of the sponge Oopsacas minuta (Hexactinellida) is lacking key metazoan core genes.</title>
        <authorList>
            <person name="Santini S."/>
            <person name="Schenkelaars Q."/>
            <person name="Jourda C."/>
            <person name="Duchesne M."/>
            <person name="Belahbib H."/>
            <person name="Rocher C."/>
            <person name="Selva M."/>
            <person name="Riesgo A."/>
            <person name="Vervoort M."/>
            <person name="Leys S.P."/>
            <person name="Kodjabachian L."/>
            <person name="Le Bivic A."/>
            <person name="Borchiellini C."/>
            <person name="Claverie J.M."/>
            <person name="Renard E."/>
        </authorList>
    </citation>
    <scope>NUCLEOTIDE SEQUENCE [LARGE SCALE GENOMIC DNA]</scope>
    <source>
        <strain evidence="2">SPO-2</strain>
    </source>
</reference>